<reference evidence="2 3" key="1">
    <citation type="submission" date="2020-12" db="EMBL/GenBank/DDBJ databases">
        <title>De novo assembly of Tibetan sheep genome.</title>
        <authorList>
            <person name="Li X."/>
        </authorList>
    </citation>
    <scope>NUCLEOTIDE SEQUENCE [LARGE SCALE GENOMIC DNA]</scope>
    <source>
        <tissue evidence="2">Heart</tissue>
    </source>
</reference>
<feature type="compositionally biased region" description="Basic and acidic residues" evidence="1">
    <location>
        <begin position="47"/>
        <end position="58"/>
    </location>
</feature>
<evidence type="ECO:0000313" key="2">
    <source>
        <dbReference type="EMBL" id="KAG5193684.1"/>
    </source>
</evidence>
<name>A0A835ZM60_SHEEP</name>
<accession>A0A835ZM60</accession>
<dbReference type="Proteomes" id="UP000664991">
    <property type="component" value="Unassembled WGS sequence"/>
</dbReference>
<evidence type="ECO:0000313" key="3">
    <source>
        <dbReference type="Proteomes" id="UP000664991"/>
    </source>
</evidence>
<protein>
    <submittedName>
        <fullName evidence="2">Uncharacterized protein</fullName>
    </submittedName>
</protein>
<dbReference type="AlphaFoldDB" id="A0A835ZM60"/>
<evidence type="ECO:0000256" key="1">
    <source>
        <dbReference type="SAM" id="MobiDB-lite"/>
    </source>
</evidence>
<comment type="caution">
    <text evidence="2">The sequence shown here is derived from an EMBL/GenBank/DDBJ whole genome shotgun (WGS) entry which is preliminary data.</text>
</comment>
<proteinExistence type="predicted"/>
<dbReference type="EMBL" id="JAEMGP010000027">
    <property type="protein sequence ID" value="KAG5193684.1"/>
    <property type="molecule type" value="Genomic_DNA"/>
</dbReference>
<feature type="region of interest" description="Disordered" evidence="1">
    <location>
        <begin position="39"/>
        <end position="58"/>
    </location>
</feature>
<organism evidence="2 3">
    <name type="scientific">Ovis aries</name>
    <name type="common">Sheep</name>
    <dbReference type="NCBI Taxonomy" id="9940"/>
    <lineage>
        <taxon>Eukaryota</taxon>
        <taxon>Metazoa</taxon>
        <taxon>Chordata</taxon>
        <taxon>Craniata</taxon>
        <taxon>Vertebrata</taxon>
        <taxon>Euteleostomi</taxon>
        <taxon>Mammalia</taxon>
        <taxon>Eutheria</taxon>
        <taxon>Laurasiatheria</taxon>
        <taxon>Artiodactyla</taxon>
        <taxon>Ruminantia</taxon>
        <taxon>Pecora</taxon>
        <taxon>Bovidae</taxon>
        <taxon>Caprinae</taxon>
        <taxon>Ovis</taxon>
    </lineage>
</organism>
<gene>
    <name evidence="2" type="ORF">JEQ12_020045</name>
</gene>
<sequence length="108" mass="11600">MAPRIEETPARCREKIVRSTEAPAWARLPARGGYTVQPVPAPASTIEDARSNRKDGGRSQKLMLFIRGNAISGAPIIRGTSQLPNPPIIIGITIKKIITNACAVTITL</sequence>